<dbReference type="InterPro" id="IPR013103">
    <property type="entry name" value="RVT_2"/>
</dbReference>
<dbReference type="PROSITE" id="PS51366">
    <property type="entry name" value="MI"/>
    <property type="match status" value="2"/>
</dbReference>
<dbReference type="InterPro" id="IPR039778">
    <property type="entry name" value="PDCD4"/>
</dbReference>
<proteinExistence type="inferred from homology"/>
<dbReference type="GO" id="GO:0004190">
    <property type="term" value="F:aspartic-type endopeptidase activity"/>
    <property type="evidence" value="ECO:0007669"/>
    <property type="project" value="UniProtKB-KW"/>
</dbReference>
<dbReference type="InterPro" id="IPR054722">
    <property type="entry name" value="PolX-like_BBD"/>
</dbReference>
<dbReference type="Gene3D" id="1.25.40.180">
    <property type="match status" value="2"/>
</dbReference>
<name>A0A6A3D3D9_HIBSY</name>
<comment type="similarity">
    <text evidence="2">Belongs to the PDCD4 family.</text>
</comment>
<evidence type="ECO:0000313" key="10">
    <source>
        <dbReference type="Proteomes" id="UP000436088"/>
    </source>
</evidence>
<evidence type="ECO:0000256" key="1">
    <source>
        <dbReference type="ARBA" id="ARBA00004496"/>
    </source>
</evidence>
<dbReference type="Pfam" id="PF02847">
    <property type="entry name" value="MA3"/>
    <property type="match status" value="2"/>
</dbReference>
<dbReference type="SUPFAM" id="SSF56672">
    <property type="entry name" value="DNA/RNA polymerases"/>
    <property type="match status" value="1"/>
</dbReference>
<comment type="subcellular location">
    <subcellularLocation>
        <location evidence="1">Cytoplasm</location>
    </subcellularLocation>
</comment>
<dbReference type="GO" id="GO:0006417">
    <property type="term" value="P:regulation of translation"/>
    <property type="evidence" value="ECO:0007669"/>
    <property type="project" value="UniProtKB-KW"/>
</dbReference>
<sequence length="1189" mass="132868">MDIMGAVNIITLFVALIVVDEILPPAFLSRAKKILHKSSKKYLVLLTAEKSYLSALHHVELLERRCIRELGVLFFHHEVVKRALVISVEIQATKPLTLKLLKEVTEEEEGLISSSQMVKGFAQFAEGLDDLDHDISSTKTLFQSIVPKAISEGWFDASFTKSSCEDGEAQNEDKKNEPSLEDLGLPEFNPIFLNKLINLTLDNKNKEKEITSVLLYGLHIEIFSTEDVVNGFAMLLESAEDTAFDILDAWTELALFLARVVIDDVLVPLNLDEIASKLTLNYSGSETVCMARSLITTYHASESILRFLGGRSGWAVEDAKDKITKLLDEYERGSVVVRSHRLERLLTGELKPLPVQIQSGDGTLKVNEDYEVFVEQDSALASWLLSIISDHILTQFVGAETDADVWSTVLKFFANRSTTIVMSLHCKLRSIKKGDESMISYLTHIKEVCDALAACGSAISDLEQVATILNGLPFDYQSFMAVITTRKKAFSFYGVKYVLVDADAQLKSFQLQTQVSMSANVACARSRARGRGCTRLQCQLCGKTGHSVDRCWHHFDQNFSAHKHESTVVDVNSCEVANGCSSCNNNLHPQVHMISPTSYRWVVDSGATHHVTPGASKVIDGSNYTGPGKLVVDNGQALNISKTGAVVLNTKSRALFLHNLLHVPSVTKNLLSVSKFARDNGVYFEYHVRKCLVKDEEIDDVLLQGQESGGLYQFDATVDDHYSGVNDLEANVVNKVSSDMKILYALCASPTMNPTRETVEHSNAVEQEITNQLPNGTSVTQSESHDMMQNTSDEVQSTTAPVAGHPMMTRSKYGIFRPKVYFMAHIEAENELSLTYEALQSPQWKTTVNEEYKALERNNIWSLVNLPKGRSIVGCKWIFQVKRNTDGSVQSPVVKASTINVMLALAVQNKWELRQVDVNNAFLNGELHEDVFIKQPQGFEKKSPDGSQLVCKLQKALYGLRQASRNWFAKLRNYVVENVVVLLSKKILLKDLGQLNFFLGIEVKHTGDSIFLSQKKHIMELLNKTRMDTTASTPTPMISSPKLFKESGDELNDAKEYRSLVLRYLRGTLDYGLVFSLNDELIQLTAFADADWGGNMGVRVQASAVIWYDNSSAIAMSENPVYHSKTKHVELDVHLIREKVAAMKLKVNYVPIEHHVVDGLTKALAKDRFVEFRQRLGVLSFERLIQQEE</sequence>
<keyword evidence="7" id="KW-0539">Nucleus</keyword>
<feature type="domain" description="MI" evidence="8">
    <location>
        <begin position="40"/>
        <end position="165"/>
    </location>
</feature>
<keyword evidence="4" id="KW-0677">Repeat</keyword>
<dbReference type="SMART" id="SM00544">
    <property type="entry name" value="MA3"/>
    <property type="match status" value="2"/>
</dbReference>
<keyword evidence="3" id="KW-0963">Cytoplasm</keyword>
<gene>
    <name evidence="9" type="ORF">F3Y22_tig00000003pilonHSYRG00159</name>
</gene>
<dbReference type="PANTHER" id="PTHR12626">
    <property type="entry name" value="PROGRAMMED CELL DEATH 4"/>
    <property type="match status" value="1"/>
</dbReference>
<dbReference type="SUPFAM" id="SSF48371">
    <property type="entry name" value="ARM repeat"/>
    <property type="match status" value="2"/>
</dbReference>
<dbReference type="Proteomes" id="UP000436088">
    <property type="component" value="Unassembled WGS sequence"/>
</dbReference>
<evidence type="ECO:0000259" key="8">
    <source>
        <dbReference type="PROSITE" id="PS51366"/>
    </source>
</evidence>
<evidence type="ECO:0000313" key="9">
    <source>
        <dbReference type="EMBL" id="KAE8736295.1"/>
    </source>
</evidence>
<evidence type="ECO:0000256" key="3">
    <source>
        <dbReference type="ARBA" id="ARBA00022490"/>
    </source>
</evidence>
<dbReference type="InterPro" id="IPR016024">
    <property type="entry name" value="ARM-type_fold"/>
</dbReference>
<dbReference type="PANTHER" id="PTHR12626:SF0">
    <property type="entry name" value="PROGRAMMED CELL DEATH PROTEIN 4"/>
    <property type="match status" value="1"/>
</dbReference>
<evidence type="ECO:0000256" key="2">
    <source>
        <dbReference type="ARBA" id="ARBA00005497"/>
    </source>
</evidence>
<evidence type="ECO:0000256" key="4">
    <source>
        <dbReference type="ARBA" id="ARBA00022737"/>
    </source>
</evidence>
<keyword evidence="5" id="KW-0064">Aspartyl protease</keyword>
<dbReference type="Pfam" id="PF07727">
    <property type="entry name" value="RVT_2"/>
    <property type="match status" value="1"/>
</dbReference>
<dbReference type="InterPro" id="IPR003891">
    <property type="entry name" value="Initiation_fac_eIF4g_MI"/>
</dbReference>
<dbReference type="Pfam" id="PF14223">
    <property type="entry name" value="Retrotran_gag_2"/>
    <property type="match status" value="1"/>
</dbReference>
<dbReference type="Pfam" id="PF22936">
    <property type="entry name" value="Pol_BBD"/>
    <property type="match status" value="1"/>
</dbReference>
<reference evidence="9" key="1">
    <citation type="submission" date="2019-09" db="EMBL/GenBank/DDBJ databases">
        <title>Draft genome information of white flower Hibiscus syriacus.</title>
        <authorList>
            <person name="Kim Y.-M."/>
        </authorList>
    </citation>
    <scope>NUCLEOTIDE SEQUENCE [LARGE SCALE GENOMIC DNA]</scope>
    <source>
        <strain evidence="9">YM2019G1</strain>
    </source>
</reference>
<dbReference type="InterPro" id="IPR043502">
    <property type="entry name" value="DNA/RNA_pol_sf"/>
</dbReference>
<comment type="caution">
    <text evidence="9">The sequence shown here is derived from an EMBL/GenBank/DDBJ whole genome shotgun (WGS) entry which is preliminary data.</text>
</comment>
<evidence type="ECO:0000256" key="7">
    <source>
        <dbReference type="ARBA" id="ARBA00023242"/>
    </source>
</evidence>
<dbReference type="EMBL" id="VEPZ02000002">
    <property type="protein sequence ID" value="KAE8736295.1"/>
    <property type="molecule type" value="Genomic_DNA"/>
</dbReference>
<keyword evidence="5" id="KW-0645">Protease</keyword>
<accession>A0A6A3D3D9</accession>
<dbReference type="GO" id="GO:0005737">
    <property type="term" value="C:cytoplasm"/>
    <property type="evidence" value="ECO:0007669"/>
    <property type="project" value="UniProtKB-SubCell"/>
</dbReference>
<protein>
    <submittedName>
        <fullName evidence="9">Tetratricopeptide repeat (TPR)-containing protein</fullName>
    </submittedName>
</protein>
<organism evidence="9 10">
    <name type="scientific">Hibiscus syriacus</name>
    <name type="common">Rose of Sharon</name>
    <dbReference type="NCBI Taxonomy" id="106335"/>
    <lineage>
        <taxon>Eukaryota</taxon>
        <taxon>Viridiplantae</taxon>
        <taxon>Streptophyta</taxon>
        <taxon>Embryophyta</taxon>
        <taxon>Tracheophyta</taxon>
        <taxon>Spermatophyta</taxon>
        <taxon>Magnoliopsida</taxon>
        <taxon>eudicotyledons</taxon>
        <taxon>Gunneridae</taxon>
        <taxon>Pentapetalae</taxon>
        <taxon>rosids</taxon>
        <taxon>malvids</taxon>
        <taxon>Malvales</taxon>
        <taxon>Malvaceae</taxon>
        <taxon>Malvoideae</taxon>
        <taxon>Hibiscus</taxon>
    </lineage>
</organism>
<feature type="domain" description="MI" evidence="8">
    <location>
        <begin position="179"/>
        <end position="276"/>
    </location>
</feature>
<evidence type="ECO:0000256" key="6">
    <source>
        <dbReference type="ARBA" id="ARBA00022845"/>
    </source>
</evidence>
<dbReference type="CDD" id="cd09272">
    <property type="entry name" value="RNase_HI_RT_Ty1"/>
    <property type="match status" value="1"/>
</dbReference>
<keyword evidence="5" id="KW-0378">Hydrolase</keyword>
<evidence type="ECO:0000256" key="5">
    <source>
        <dbReference type="ARBA" id="ARBA00022750"/>
    </source>
</evidence>
<dbReference type="AlphaFoldDB" id="A0A6A3D3D9"/>
<keyword evidence="10" id="KW-1185">Reference proteome</keyword>
<keyword evidence="6" id="KW-0810">Translation regulation</keyword>
<dbReference type="GO" id="GO:0045892">
    <property type="term" value="P:negative regulation of DNA-templated transcription"/>
    <property type="evidence" value="ECO:0007669"/>
    <property type="project" value="InterPro"/>
</dbReference>